<dbReference type="EMBL" id="OBEH01000002">
    <property type="protein sequence ID" value="SNY99949.1"/>
    <property type="molecule type" value="Genomic_DNA"/>
</dbReference>
<feature type="domain" description="Protein FecR C-terminal" evidence="3">
    <location>
        <begin position="332"/>
        <end position="399"/>
    </location>
</feature>
<dbReference type="InterPro" id="IPR006860">
    <property type="entry name" value="FecR"/>
</dbReference>
<dbReference type="Proteomes" id="UP000219048">
    <property type="component" value="Unassembled WGS sequence"/>
</dbReference>
<reference evidence="5" key="1">
    <citation type="submission" date="2017-09" db="EMBL/GenBank/DDBJ databases">
        <authorList>
            <person name="Varghese N."/>
            <person name="Submissions S."/>
        </authorList>
    </citation>
    <scope>NUCLEOTIDE SEQUENCE [LARGE SCALE GENOMIC DNA]</scope>
    <source>
        <strain evidence="5">DSM 25885</strain>
    </source>
</reference>
<protein>
    <submittedName>
        <fullName evidence="4">FecR family protein</fullName>
    </submittedName>
</protein>
<evidence type="ECO:0000313" key="4">
    <source>
        <dbReference type="EMBL" id="SNY99949.1"/>
    </source>
</evidence>
<dbReference type="PANTHER" id="PTHR30273">
    <property type="entry name" value="PERIPLASMIC SIGNAL SENSOR AND SIGMA FACTOR ACTIVATOR FECR-RELATED"/>
    <property type="match status" value="1"/>
</dbReference>
<evidence type="ECO:0000256" key="1">
    <source>
        <dbReference type="SAM" id="Phobius"/>
    </source>
</evidence>
<keyword evidence="1" id="KW-0472">Membrane</keyword>
<proteinExistence type="predicted"/>
<keyword evidence="5" id="KW-1185">Reference proteome</keyword>
<evidence type="ECO:0000259" key="2">
    <source>
        <dbReference type="Pfam" id="PF04773"/>
    </source>
</evidence>
<dbReference type="Gene3D" id="2.60.120.1440">
    <property type="match status" value="1"/>
</dbReference>
<name>A0A285MRX8_9FLAO</name>
<gene>
    <name evidence="4" type="ORF">SAMN06265377_1764</name>
</gene>
<dbReference type="PANTHER" id="PTHR30273:SF2">
    <property type="entry name" value="PROTEIN FECR"/>
    <property type="match status" value="1"/>
</dbReference>
<dbReference type="OrthoDB" id="704021at2"/>
<dbReference type="Pfam" id="PF16344">
    <property type="entry name" value="FecR_C"/>
    <property type="match status" value="1"/>
</dbReference>
<dbReference type="GO" id="GO:0016989">
    <property type="term" value="F:sigma factor antagonist activity"/>
    <property type="evidence" value="ECO:0007669"/>
    <property type="project" value="TreeGrafter"/>
</dbReference>
<dbReference type="AlphaFoldDB" id="A0A285MRX8"/>
<dbReference type="InterPro" id="IPR032508">
    <property type="entry name" value="FecR_C"/>
</dbReference>
<evidence type="ECO:0000313" key="5">
    <source>
        <dbReference type="Proteomes" id="UP000219048"/>
    </source>
</evidence>
<dbReference type="InterPro" id="IPR012373">
    <property type="entry name" value="Ferrdict_sens_TM"/>
</dbReference>
<feature type="transmembrane region" description="Helical" evidence="1">
    <location>
        <begin position="99"/>
        <end position="118"/>
    </location>
</feature>
<dbReference type="Pfam" id="PF04773">
    <property type="entry name" value="FecR"/>
    <property type="match status" value="1"/>
</dbReference>
<feature type="domain" description="FecR protein" evidence="2">
    <location>
        <begin position="193"/>
        <end position="285"/>
    </location>
</feature>
<organism evidence="4 5">
    <name type="scientific">Flagellimonas pacifica</name>
    <dbReference type="NCBI Taxonomy" id="1247520"/>
    <lineage>
        <taxon>Bacteria</taxon>
        <taxon>Pseudomonadati</taxon>
        <taxon>Bacteroidota</taxon>
        <taxon>Flavobacteriia</taxon>
        <taxon>Flavobacteriales</taxon>
        <taxon>Flavobacteriaceae</taxon>
        <taxon>Flagellimonas</taxon>
    </lineage>
</organism>
<keyword evidence="1" id="KW-0812">Transmembrane</keyword>
<dbReference type="RefSeq" id="WP_097045400.1">
    <property type="nucleotide sequence ID" value="NZ_OBEH01000002.1"/>
</dbReference>
<dbReference type="Gene3D" id="3.55.50.30">
    <property type="match status" value="1"/>
</dbReference>
<sequence>MKYANYKEEDFIKDEYFQKWVLNPDEMTANFWDNWVASNPEKREIIQNALRFIQLMDFDIHELPDEDFDAMWQNVIQRRKGVENKIYGAKRPHRLKRSYILKVAALFVGIVGMAYIIYLTGAPNNREDTTVVSEPSITLELEDGTIKILDDTSSGIITNNKGHQIVNQKQNTLLYEAESIAATENVSYNQLSVPYGKKFELILSDGSHVFLNSGSKLRYPVVFLRGKPRDVYLEGEAYFSVEKDKTRPFTVITDDMNTSVYGTEFNVSSYKNENNTSTVLVEGSVGVYKSNNAEGQQPITLTSGDRAVFKEGAIAVDQVNVSKYTAWTKGELFFVDDRFELILKELERHFNVTINNDFHQLNDKKFTGTFSKESLDQILRICQEHTPFSYMANNDSITIVNNQQ</sequence>
<evidence type="ECO:0000259" key="3">
    <source>
        <dbReference type="Pfam" id="PF16344"/>
    </source>
</evidence>
<keyword evidence="1" id="KW-1133">Transmembrane helix</keyword>
<accession>A0A285MRX8</accession>